<accession>A0ABV0LSN4</accession>
<gene>
    <name evidence="3" type="ORF">ABJI51_40125</name>
</gene>
<dbReference type="Gene3D" id="2.60.40.10">
    <property type="entry name" value="Immunoglobulins"/>
    <property type="match status" value="1"/>
</dbReference>
<dbReference type="RefSeq" id="WP_348956409.1">
    <property type="nucleotide sequence ID" value="NZ_JBDZYD010000019.1"/>
</dbReference>
<feature type="chain" id="PRO_5045334723" evidence="1">
    <location>
        <begin position="29"/>
        <end position="495"/>
    </location>
</feature>
<reference evidence="3 4" key="1">
    <citation type="submission" date="2024-05" db="EMBL/GenBank/DDBJ databases">
        <authorList>
            <person name="Zhao H."/>
            <person name="Xu Y."/>
            <person name="Lin S."/>
            <person name="Spain J.C."/>
            <person name="Zhou N.-Y."/>
        </authorList>
    </citation>
    <scope>NUCLEOTIDE SEQUENCE [LARGE SCALE GENOMIC DNA]</scope>
    <source>
        <strain evidence="3 4">NEAU-NG30</strain>
    </source>
</reference>
<keyword evidence="1" id="KW-0732">Signal</keyword>
<dbReference type="EMBL" id="JBDZYD010000019">
    <property type="protein sequence ID" value="MEQ0565323.1"/>
    <property type="molecule type" value="Genomic_DNA"/>
</dbReference>
<organism evidence="3 4">
    <name type="scientific">Amycolatopsis melonis</name>
    <dbReference type="NCBI Taxonomy" id="3156488"/>
    <lineage>
        <taxon>Bacteria</taxon>
        <taxon>Bacillati</taxon>
        <taxon>Actinomycetota</taxon>
        <taxon>Actinomycetes</taxon>
        <taxon>Pseudonocardiales</taxon>
        <taxon>Pseudonocardiaceae</taxon>
        <taxon>Amycolatopsis</taxon>
    </lineage>
</organism>
<keyword evidence="4" id="KW-1185">Reference proteome</keyword>
<sequence>MKHTVLTRLLVAGLAIAAAVVTPATAHAETPSNDDFGSPATVGALPFRATQDIADATAASDDPTSCYSQIRRSVWYSYTAPANGLVRALPSGSGSGARPFVAVYTGDRGALTQVPGACAQYNNGPSATFPVTAGQTYHIMLFQDYYGVPGPVTLDLAAVSPSPNDDFAAATPATVPGTYSGDLTRASAEPGEAMPSCNPGADHSVWFRYTPDRTRSISVEARSRWSPSVTVYRGATRDTLSEVDCVAAGGGNKRPVFTAAAGQQYWIRIADDAEGASWYDMRLTTAPALTPNAYLQPGTPSVFDDVSFSPYAGDSLGRPLVSGELRFGDGASVTLTGNTPVTHRYAADGDYRMEITATTDDGRTGTGVQTVHVETHDVALTGLSLPATARAGQTKPVKVSVVNTRYDEKVVVSFRRKTESGYYQDIGTLTQWVAKGSRVEFPFAYTYTAADAAAGQAEFEVFATIDGRYDGDSHAVDNRLTAVTTVSPASGVKAS</sequence>
<evidence type="ECO:0000256" key="1">
    <source>
        <dbReference type="SAM" id="SignalP"/>
    </source>
</evidence>
<evidence type="ECO:0000259" key="2">
    <source>
        <dbReference type="PROSITE" id="PS50093"/>
    </source>
</evidence>
<dbReference type="Proteomes" id="UP001440984">
    <property type="component" value="Unassembled WGS sequence"/>
</dbReference>
<dbReference type="Gene3D" id="2.60.120.380">
    <property type="match status" value="1"/>
</dbReference>
<proteinExistence type="predicted"/>
<dbReference type="InterPro" id="IPR035986">
    <property type="entry name" value="PKD_dom_sf"/>
</dbReference>
<dbReference type="InterPro" id="IPR000601">
    <property type="entry name" value="PKD_dom"/>
</dbReference>
<feature type="signal peptide" evidence="1">
    <location>
        <begin position="1"/>
        <end position="28"/>
    </location>
</feature>
<dbReference type="PROSITE" id="PS50093">
    <property type="entry name" value="PKD"/>
    <property type="match status" value="1"/>
</dbReference>
<evidence type="ECO:0000313" key="3">
    <source>
        <dbReference type="EMBL" id="MEQ0565323.1"/>
    </source>
</evidence>
<dbReference type="SUPFAM" id="SSF49299">
    <property type="entry name" value="PKD domain"/>
    <property type="match status" value="1"/>
</dbReference>
<evidence type="ECO:0000313" key="4">
    <source>
        <dbReference type="Proteomes" id="UP001440984"/>
    </source>
</evidence>
<dbReference type="InterPro" id="IPR013783">
    <property type="entry name" value="Ig-like_fold"/>
</dbReference>
<protein>
    <submittedName>
        <fullName evidence="3">PKD domain-containing protein</fullName>
    </submittedName>
</protein>
<name>A0ABV0LSN4_9PSEU</name>
<feature type="domain" description="PKD" evidence="2">
    <location>
        <begin position="311"/>
        <end position="380"/>
    </location>
</feature>
<dbReference type="Pfam" id="PF18911">
    <property type="entry name" value="PKD_4"/>
    <property type="match status" value="1"/>
</dbReference>
<comment type="caution">
    <text evidence="3">The sequence shown here is derived from an EMBL/GenBank/DDBJ whole genome shotgun (WGS) entry which is preliminary data.</text>
</comment>